<comment type="caution">
    <text evidence="5">The sequence shown here is derived from an EMBL/GenBank/DDBJ whole genome shotgun (WGS) entry which is preliminary data.</text>
</comment>
<dbReference type="InterPro" id="IPR000683">
    <property type="entry name" value="Gfo/Idh/MocA-like_OxRdtase_N"/>
</dbReference>
<sequence length="360" mass="39553">MSESTPEKSPRLGVALIGYGFVGKTMHAPFITATEGLELVVVASSNSQKVHNDFPSVQVTDSVDAAITHPDVDLVVIASPNQTHFPLAKRALEAKKHVVVDKPFTLNLEDARELINLATQQQCLLSVFQNRRWDSDFLAMKTYIEAGKIGKVVHFESHIDRFRPKVLDRWREQSQPGSGLWFDIGPHLVDQALQLFGLPETVEANISLLREGAQADDWAHVILNYPNHRVILHCSMMTAGGHLRFVAHGTEGSLVKTSPDQQEPQLLAGILPHSEQWGKDSDETIYYPADGKKTLLPTPAGDQCLFYQGIYNALRNGGKNPVSGLEGLAVMAVIDAAFKASHSGQRQTLALSPQEVSQLD</sequence>
<dbReference type="EMBL" id="JABBFO010000002">
    <property type="protein sequence ID" value="MBT0726572.1"/>
    <property type="molecule type" value="Genomic_DNA"/>
</dbReference>
<evidence type="ECO:0000256" key="2">
    <source>
        <dbReference type="ARBA" id="ARBA00023002"/>
    </source>
</evidence>
<dbReference type="InterPro" id="IPR051317">
    <property type="entry name" value="Gfo/Idh/MocA_oxidoreduct"/>
</dbReference>
<protein>
    <submittedName>
        <fullName evidence="5">Oxidoreductase</fullName>
    </submittedName>
</protein>
<dbReference type="Proteomes" id="UP000786875">
    <property type="component" value="Unassembled WGS sequence"/>
</dbReference>
<evidence type="ECO:0000313" key="5">
    <source>
        <dbReference type="EMBL" id="MBT0726572.1"/>
    </source>
</evidence>
<dbReference type="Gene3D" id="3.40.50.720">
    <property type="entry name" value="NAD(P)-binding Rossmann-like Domain"/>
    <property type="match status" value="1"/>
</dbReference>
<accession>A0ABS5T565</accession>
<dbReference type="NCBIfam" id="NF008607">
    <property type="entry name" value="PRK11579.1"/>
    <property type="match status" value="1"/>
</dbReference>
<keyword evidence="6" id="KW-1185">Reference proteome</keyword>
<gene>
    <name evidence="5" type="ORF">HGT73_04105</name>
</gene>
<keyword evidence="2" id="KW-0560">Oxidoreductase</keyword>
<dbReference type="InterPro" id="IPR036291">
    <property type="entry name" value="NAD(P)-bd_dom_sf"/>
</dbReference>
<evidence type="ECO:0000259" key="3">
    <source>
        <dbReference type="Pfam" id="PF01408"/>
    </source>
</evidence>
<name>A0ABS5T565_9GAMM</name>
<proteinExistence type="inferred from homology"/>
<comment type="similarity">
    <text evidence="1">Belongs to the Gfo/Idh/MocA family.</text>
</comment>
<dbReference type="Pfam" id="PF02894">
    <property type="entry name" value="GFO_IDH_MocA_C"/>
    <property type="match status" value="1"/>
</dbReference>
<reference evidence="5 6" key="1">
    <citation type="submission" date="2020-04" db="EMBL/GenBank/DDBJ databases">
        <title>Genome sequencing of Rosenbergiella species.</title>
        <authorList>
            <person name="Alvarez-Perez S."/>
            <person name="Lievens B."/>
        </authorList>
    </citation>
    <scope>NUCLEOTIDE SEQUENCE [LARGE SCALE GENOMIC DNA]</scope>
    <source>
        <strain evidence="5 6">CdVSA20.1</strain>
    </source>
</reference>
<organism evidence="5 6">
    <name type="scientific">Rosenbergiella australiborealis</name>
    <dbReference type="NCBI Taxonomy" id="1544696"/>
    <lineage>
        <taxon>Bacteria</taxon>
        <taxon>Pseudomonadati</taxon>
        <taxon>Pseudomonadota</taxon>
        <taxon>Gammaproteobacteria</taxon>
        <taxon>Enterobacterales</taxon>
        <taxon>Erwiniaceae</taxon>
        <taxon>Rosenbergiella</taxon>
    </lineage>
</organism>
<feature type="domain" description="Gfo/Idh/MocA-like oxidoreductase N-terminal" evidence="3">
    <location>
        <begin position="13"/>
        <end position="127"/>
    </location>
</feature>
<evidence type="ECO:0000259" key="4">
    <source>
        <dbReference type="Pfam" id="PF02894"/>
    </source>
</evidence>
<evidence type="ECO:0000313" key="6">
    <source>
        <dbReference type="Proteomes" id="UP000786875"/>
    </source>
</evidence>
<feature type="domain" description="Gfo/Idh/MocA-like oxidoreductase C-terminal" evidence="4">
    <location>
        <begin position="141"/>
        <end position="346"/>
    </location>
</feature>
<dbReference type="PANTHER" id="PTHR43708">
    <property type="entry name" value="CONSERVED EXPRESSED OXIDOREDUCTASE (EUROFUNG)"/>
    <property type="match status" value="1"/>
</dbReference>
<dbReference type="SUPFAM" id="SSF51735">
    <property type="entry name" value="NAD(P)-binding Rossmann-fold domains"/>
    <property type="match status" value="1"/>
</dbReference>
<dbReference type="InterPro" id="IPR004104">
    <property type="entry name" value="Gfo/Idh/MocA-like_OxRdtase_C"/>
</dbReference>
<dbReference type="RefSeq" id="WP_214212385.1">
    <property type="nucleotide sequence ID" value="NZ_JABBFO010000002.1"/>
</dbReference>
<dbReference type="PANTHER" id="PTHR43708:SF5">
    <property type="entry name" value="CONSERVED EXPRESSED OXIDOREDUCTASE (EUROFUNG)-RELATED"/>
    <property type="match status" value="1"/>
</dbReference>
<dbReference type="Pfam" id="PF01408">
    <property type="entry name" value="GFO_IDH_MocA"/>
    <property type="match status" value="1"/>
</dbReference>
<evidence type="ECO:0000256" key="1">
    <source>
        <dbReference type="ARBA" id="ARBA00010928"/>
    </source>
</evidence>
<dbReference type="Gene3D" id="3.30.360.10">
    <property type="entry name" value="Dihydrodipicolinate Reductase, domain 2"/>
    <property type="match status" value="1"/>
</dbReference>